<evidence type="ECO:0000259" key="1">
    <source>
        <dbReference type="Pfam" id="PF03167"/>
    </source>
</evidence>
<evidence type="ECO:0000313" key="2">
    <source>
        <dbReference type="EMBL" id="BFP51442.1"/>
    </source>
</evidence>
<dbReference type="CDD" id="cd10035">
    <property type="entry name" value="UDG_like"/>
    <property type="match status" value="1"/>
</dbReference>
<dbReference type="SUPFAM" id="SSF52141">
    <property type="entry name" value="Uracil-DNA glycosylase-like"/>
    <property type="match status" value="1"/>
</dbReference>
<dbReference type="RefSeq" id="WP_351446613.1">
    <property type="nucleotide sequence ID" value="NZ_AP035884.1"/>
</dbReference>
<proteinExistence type="predicted"/>
<dbReference type="Gene3D" id="3.40.470.10">
    <property type="entry name" value="Uracil-DNA glycosylase-like domain"/>
    <property type="match status" value="1"/>
</dbReference>
<sequence length="215" mass="24313">MARQMREEAFRAEQEQERYAAHVRPINDMVDALRDQDGRGWMPHVAPWHGGAEARVLSVLRDPGPKTQEGVGSGFLCVENDDPTAELQAQIFEEAGIAPRDVTPWNAYPWYINRSPNAAELQAGAEVLKQLLGLMPKAEVVLLQGNEAQDAWRRLLKTHPEAGVRDRTLEVVSTYHPGRQALFVRDPEERARRAQHRVDSYQKVADALRRIDGHL</sequence>
<organism evidence="2">
    <name type="scientific">Streptomyces sp. CMC78</name>
    <dbReference type="NCBI Taxonomy" id="3231512"/>
    <lineage>
        <taxon>Bacteria</taxon>
        <taxon>Bacillati</taxon>
        <taxon>Actinomycetota</taxon>
        <taxon>Actinomycetes</taxon>
        <taxon>Kitasatosporales</taxon>
        <taxon>Streptomycetaceae</taxon>
        <taxon>Streptomyces</taxon>
    </lineage>
</organism>
<dbReference type="InterPro" id="IPR036895">
    <property type="entry name" value="Uracil-DNA_glycosylase-like_sf"/>
</dbReference>
<dbReference type="Pfam" id="PF03167">
    <property type="entry name" value="UDG"/>
    <property type="match status" value="1"/>
</dbReference>
<protein>
    <recommendedName>
        <fullName evidence="1">Uracil-DNA glycosylase-like domain-containing protein</fullName>
    </recommendedName>
</protein>
<dbReference type="InterPro" id="IPR005122">
    <property type="entry name" value="Uracil-DNA_glycosylase-like"/>
</dbReference>
<dbReference type="EMBL" id="AP035884">
    <property type="protein sequence ID" value="BFP51442.1"/>
    <property type="molecule type" value="Genomic_DNA"/>
</dbReference>
<reference evidence="2" key="1">
    <citation type="submission" date="2024-07" db="EMBL/GenBank/DDBJ databases">
        <title>Complete genome sequences of cellulolytic bacteria, Kitasatospora sp. CMC57 and Streptomyces sp. CMC78, isolated from Japanese agricultural soil.</title>
        <authorList>
            <person name="Hashimoto T."/>
            <person name="Ito M."/>
            <person name="Iwamoto M."/>
            <person name="Fukahori D."/>
            <person name="Shoda T."/>
            <person name="Sakoda M."/>
            <person name="Morohoshi T."/>
            <person name="Mitsuboshi M."/>
            <person name="Nishizawa T."/>
        </authorList>
    </citation>
    <scope>NUCLEOTIDE SEQUENCE</scope>
    <source>
        <strain evidence="2">CMC78</strain>
    </source>
</reference>
<accession>A0AB33KFY9</accession>
<feature type="domain" description="Uracil-DNA glycosylase-like" evidence="1">
    <location>
        <begin position="50"/>
        <end position="178"/>
    </location>
</feature>
<gene>
    <name evidence="2" type="ORF">SCMC78_12490</name>
</gene>
<name>A0AB33KFY9_9ACTN</name>
<dbReference type="AlphaFoldDB" id="A0AB33KFY9"/>
<dbReference type="KEGG" id="stcm:SCMC78_12490"/>